<dbReference type="EMBL" id="SNZH01000008">
    <property type="protein sequence ID" value="TDR42433.1"/>
    <property type="molecule type" value="Genomic_DNA"/>
</dbReference>
<keyword evidence="1" id="KW-0732">Signal</keyword>
<dbReference type="InterPro" id="IPR000998">
    <property type="entry name" value="MAM_dom"/>
</dbReference>
<feature type="signal peptide" evidence="1">
    <location>
        <begin position="1"/>
        <end position="38"/>
    </location>
</feature>
<gene>
    <name evidence="4" type="ORF">DFR29_10816</name>
</gene>
<feature type="domain" description="MAM" evidence="2">
    <location>
        <begin position="847"/>
        <end position="900"/>
    </location>
</feature>
<dbReference type="Gene3D" id="2.40.10.10">
    <property type="entry name" value="Trypsin-like serine proteases"/>
    <property type="match status" value="2"/>
</dbReference>
<evidence type="ECO:0000256" key="1">
    <source>
        <dbReference type="SAM" id="SignalP"/>
    </source>
</evidence>
<dbReference type="InterPro" id="IPR003961">
    <property type="entry name" value="FN3_dom"/>
</dbReference>
<dbReference type="Gene3D" id="2.60.120.260">
    <property type="entry name" value="Galactose-binding domain-like"/>
    <property type="match status" value="1"/>
</dbReference>
<feature type="domain" description="Fibronectin type-III" evidence="3">
    <location>
        <begin position="502"/>
        <end position="595"/>
    </location>
</feature>
<dbReference type="SMART" id="SM00060">
    <property type="entry name" value="FN3"/>
    <property type="match status" value="2"/>
</dbReference>
<evidence type="ECO:0000313" key="4">
    <source>
        <dbReference type="EMBL" id="TDR42433.1"/>
    </source>
</evidence>
<dbReference type="Proteomes" id="UP000295293">
    <property type="component" value="Unassembled WGS sequence"/>
</dbReference>
<dbReference type="InterPro" id="IPR009003">
    <property type="entry name" value="Peptidase_S1_PA"/>
</dbReference>
<dbReference type="SUPFAM" id="SSF50494">
    <property type="entry name" value="Trypsin-like serine proteases"/>
    <property type="match status" value="1"/>
</dbReference>
<reference evidence="4 5" key="1">
    <citation type="submission" date="2019-03" db="EMBL/GenBank/DDBJ databases">
        <title>Genomic Encyclopedia of Type Strains, Phase IV (KMG-IV): sequencing the most valuable type-strain genomes for metagenomic binning, comparative biology and taxonomic classification.</title>
        <authorList>
            <person name="Goeker M."/>
        </authorList>
    </citation>
    <scope>NUCLEOTIDE SEQUENCE [LARGE SCALE GENOMIC DNA]</scope>
    <source>
        <strain evidence="4 5">DSM 21667</strain>
    </source>
</reference>
<keyword evidence="5" id="KW-1185">Reference proteome</keyword>
<dbReference type="InterPro" id="IPR036116">
    <property type="entry name" value="FN3_sf"/>
</dbReference>
<dbReference type="PROSITE" id="PS50853">
    <property type="entry name" value="FN3"/>
    <property type="match status" value="1"/>
</dbReference>
<evidence type="ECO:0008006" key="6">
    <source>
        <dbReference type="Google" id="ProtNLM"/>
    </source>
</evidence>
<dbReference type="Gene3D" id="2.60.40.10">
    <property type="entry name" value="Immunoglobulins"/>
    <property type="match status" value="2"/>
</dbReference>
<feature type="chain" id="PRO_5020606753" description="Immune inhibitor A peptidase M6" evidence="1">
    <location>
        <begin position="39"/>
        <end position="913"/>
    </location>
</feature>
<organism evidence="4 5">
    <name type="scientific">Tahibacter aquaticus</name>
    <dbReference type="NCBI Taxonomy" id="520092"/>
    <lineage>
        <taxon>Bacteria</taxon>
        <taxon>Pseudomonadati</taxon>
        <taxon>Pseudomonadota</taxon>
        <taxon>Gammaproteobacteria</taxon>
        <taxon>Lysobacterales</taxon>
        <taxon>Rhodanobacteraceae</taxon>
        <taxon>Tahibacter</taxon>
    </lineage>
</organism>
<dbReference type="Pfam" id="PF13365">
    <property type="entry name" value="Trypsin_2"/>
    <property type="match status" value="1"/>
</dbReference>
<evidence type="ECO:0000313" key="5">
    <source>
        <dbReference type="Proteomes" id="UP000295293"/>
    </source>
</evidence>
<name>A0A4R6YUU8_9GAMM</name>
<sequence length="913" mass="95848">MCFRGTVRQVNREWEYRIVRKFLYASLVLAVAWGSANAAGLSADKTKLTFDALDMDRVAQEDGIGDVKGYGKYRFAIPHDVNINTTADGRWDSRPGGMNVWTFEVETPDAAHLNFGFNPFFLPDGASLVIQSKRGLDKLGPFTANNNEESGQFWTGVLQGESAVIELQVPANRMAELKFGIVRVGHGYRGFGATAKHCKSGACETDVACLSTGDPWNNPRRSVAAYTVGGTDTCTGSLVNNTANDKRMLFATATHCGVNNNTIGATLVAYWNYESATCRRPGSSASGQIVPRPNTTQTGVRFLAQTANPFAGSAPAGDRSDFTLLEFLQPANAAYNLYWAGWDRRNTDPVCSAPADPTLTTGLCASIHHPNVDEKRITFVEATMQTGNISGASGVHWHPFWDPTPPNLPNFPAGAALTPSVTEPGSSGSPLYNASQRLIGVLSGGPSACGSTGANLSDFYGKLAHAWDGLGTTTTAVKSYLDPGGTNPDFIDGRGECTAPAQPTAVTATATAPNAITVAWTPAAGITTYRIFRASGGCPGTNYTQIAEVTSGSSYVDTTVSGGSTYSYKVSSRDTVQPCDSAQSDCVSAVATGVCSLAPSFAGATSATTAGTASCAVNVNWAAATPNCGGGGQIRYNVYRSLSAGFTPSAANLLQGCVTGTSYTDSAVSGANTYHYVVHAEDSSGTGSGTCAAGLEDTNTVQKSAQPAGPDTNAFSDDAEAGLAQWTVAGTGGGANFAQVTTQAHSPANSFFVPDPDVVSDRTMTMTNAVAVPAAAGTTLEFWLRYFNELNYDGTLLEYSLDDGTTWTDILAAQGSVPADPNRFITGGYNATMNAASAWGARTSWHGDFSTAWLRSSVNLSAFAGTSAKFRFHFKSDSSVTRLGFWVDDIRLYYGSACTSGLPDVIFANGFQP</sequence>
<comment type="caution">
    <text evidence="4">The sequence shown here is derived from an EMBL/GenBank/DDBJ whole genome shotgun (WGS) entry which is preliminary data.</text>
</comment>
<dbReference type="PROSITE" id="PS50060">
    <property type="entry name" value="MAM_2"/>
    <property type="match status" value="1"/>
</dbReference>
<accession>A0A4R6YUU8</accession>
<dbReference type="GO" id="GO:0016020">
    <property type="term" value="C:membrane"/>
    <property type="evidence" value="ECO:0007669"/>
    <property type="project" value="InterPro"/>
</dbReference>
<dbReference type="SUPFAM" id="SSF49265">
    <property type="entry name" value="Fibronectin type III"/>
    <property type="match status" value="1"/>
</dbReference>
<evidence type="ECO:0000259" key="2">
    <source>
        <dbReference type="PROSITE" id="PS50060"/>
    </source>
</evidence>
<protein>
    <recommendedName>
        <fullName evidence="6">Immune inhibitor A peptidase M6</fullName>
    </recommendedName>
</protein>
<evidence type="ECO:0000259" key="3">
    <source>
        <dbReference type="PROSITE" id="PS50853"/>
    </source>
</evidence>
<dbReference type="InterPro" id="IPR043504">
    <property type="entry name" value="Peptidase_S1_PA_chymotrypsin"/>
</dbReference>
<proteinExistence type="predicted"/>
<dbReference type="AlphaFoldDB" id="A0A4R6YUU8"/>
<dbReference type="InterPro" id="IPR013783">
    <property type="entry name" value="Ig-like_fold"/>
</dbReference>